<feature type="domain" description="CCHC-type" evidence="3">
    <location>
        <begin position="230"/>
        <end position="246"/>
    </location>
</feature>
<dbReference type="InterPro" id="IPR001878">
    <property type="entry name" value="Znf_CCHC"/>
</dbReference>
<dbReference type="KEGG" id="mgr:MGG_16168"/>
<dbReference type="RefSeq" id="XP_003709518.1">
    <property type="nucleotide sequence ID" value="XM_003709470.1"/>
</dbReference>
<dbReference type="Gene3D" id="4.10.60.10">
    <property type="entry name" value="Zinc finger, CCHC-type"/>
    <property type="match status" value="1"/>
</dbReference>
<name>G4MM21_PYRO7</name>
<dbReference type="HOGENOM" id="CLU_647364_0_0_1"/>
<keyword evidence="1" id="KW-0862">Zinc</keyword>
<reference evidence="4 5" key="1">
    <citation type="journal article" date="2005" name="Nature">
        <title>The genome sequence of the rice blast fungus Magnaporthe grisea.</title>
        <authorList>
            <person name="Dean R.A."/>
            <person name="Talbot N.J."/>
            <person name="Ebbole D.J."/>
            <person name="Farman M.L."/>
            <person name="Mitchell T.K."/>
            <person name="Orbach M.J."/>
            <person name="Thon M."/>
            <person name="Kulkarni R."/>
            <person name="Xu J.R."/>
            <person name="Pan H."/>
            <person name="Read N.D."/>
            <person name="Lee Y.H."/>
            <person name="Carbone I."/>
            <person name="Brown D."/>
            <person name="Oh Y.Y."/>
            <person name="Donofrio N."/>
            <person name="Jeong J.S."/>
            <person name="Soanes D.M."/>
            <person name="Djonovic S."/>
            <person name="Kolomiets E."/>
            <person name="Rehmeyer C."/>
            <person name="Li W."/>
            <person name="Harding M."/>
            <person name="Kim S."/>
            <person name="Lebrun M.H."/>
            <person name="Bohnert H."/>
            <person name="Coughlan S."/>
            <person name="Butler J."/>
            <person name="Calvo S."/>
            <person name="Ma L.J."/>
            <person name="Nicol R."/>
            <person name="Purcell S."/>
            <person name="Nusbaum C."/>
            <person name="Galagan J.E."/>
            <person name="Birren B.W."/>
        </authorList>
    </citation>
    <scope>NUCLEOTIDE SEQUENCE [LARGE SCALE GENOMIC DNA]</scope>
    <source>
        <strain evidence="5">70-15 / ATCC MYA-4617 / FGSC 8958</strain>
    </source>
</reference>
<dbReference type="GO" id="GO:0008270">
    <property type="term" value="F:zinc ion binding"/>
    <property type="evidence" value="ECO:0007669"/>
    <property type="project" value="UniProtKB-KW"/>
</dbReference>
<accession>G4MM21</accession>
<dbReference type="eggNOG" id="ENOG502SZCW">
    <property type="taxonomic scope" value="Eukaryota"/>
</dbReference>
<dbReference type="Pfam" id="PF00098">
    <property type="entry name" value="zf-CCHC"/>
    <property type="match status" value="1"/>
</dbReference>
<keyword evidence="1" id="KW-0863">Zinc-finger</keyword>
<feature type="compositionally biased region" description="Acidic residues" evidence="2">
    <location>
        <begin position="370"/>
        <end position="383"/>
    </location>
</feature>
<feature type="compositionally biased region" description="Polar residues" evidence="2">
    <location>
        <begin position="397"/>
        <end position="408"/>
    </location>
</feature>
<feature type="region of interest" description="Disordered" evidence="2">
    <location>
        <begin position="243"/>
        <end position="262"/>
    </location>
</feature>
<evidence type="ECO:0000259" key="3">
    <source>
        <dbReference type="PROSITE" id="PS50158"/>
    </source>
</evidence>
<feature type="compositionally biased region" description="Acidic residues" evidence="2">
    <location>
        <begin position="340"/>
        <end position="352"/>
    </location>
</feature>
<dbReference type="GO" id="GO:0003676">
    <property type="term" value="F:nucleic acid binding"/>
    <property type="evidence" value="ECO:0007669"/>
    <property type="project" value="InterPro"/>
</dbReference>
<feature type="compositionally biased region" description="Basic and acidic residues" evidence="2">
    <location>
        <begin position="247"/>
        <end position="262"/>
    </location>
</feature>
<dbReference type="AlphaFoldDB" id="G4MM21"/>
<sequence>MGARDSSLTPQPHSMAHLDNLKGTSYRYALTKHSIWKLSAAKQKKWYTRPPSSEDEPCLGSSLCCRNGLMYPPKNDAKKSPTFSQPSQASAYAAEFRRLATRLDMTEETKILQFYQGLKSEVKDEVSKLDRPENFLEYVELAIKLDNRIYERRQEKQGGQRVFVTSTRQTNTGRKYQHPQPTYHRNNSGWQQPRHMAPQTYSTTYGTHSGPMDLSATQHKKPRKDPKSGKCFKCDKTGHIARNCPRNQEDIPDFRGKTEKPRGLNATNYQQLRPDQHSTMSWTTCYDNNCMVHNSSKNDAGWYPQKPRGTRTLAVGNRVPLGTGQPTKLHRQETQLPELTDSDASGESDEEPLGQTHHIRTTNQSSTQESSEDSEEESSEEETMPSSQYNAARENNPYITLGSTSPTPLKSGPLEKCNDEIPLL</sequence>
<feature type="compositionally biased region" description="Polar residues" evidence="2">
    <location>
        <begin position="170"/>
        <end position="191"/>
    </location>
</feature>
<dbReference type="InterPro" id="IPR032567">
    <property type="entry name" value="RTL1-rel"/>
</dbReference>
<dbReference type="SUPFAM" id="SSF57756">
    <property type="entry name" value="Retrovirus zinc finger-like domains"/>
    <property type="match status" value="1"/>
</dbReference>
<evidence type="ECO:0000313" key="5">
    <source>
        <dbReference type="Proteomes" id="UP000009058"/>
    </source>
</evidence>
<dbReference type="PANTHER" id="PTHR15503:SF22">
    <property type="entry name" value="TRANSPOSON TY3-I GAG POLYPROTEIN"/>
    <property type="match status" value="1"/>
</dbReference>
<reference key="2">
    <citation type="submission" date="2011-05" db="EMBL/GenBank/DDBJ databases">
        <title>The Genome Sequence of Magnaporthe oryzae 70-15.</title>
        <authorList>
            <consortium name="The Broad Institute Genome Sequencing Platform"/>
            <person name="Ma L.-J."/>
            <person name="Dead R."/>
            <person name="Young S.K."/>
            <person name="Zeng Q."/>
            <person name="Gargeya S."/>
            <person name="Fitzgerald M."/>
            <person name="Haas B."/>
            <person name="Abouelleil A."/>
            <person name="Alvarado L."/>
            <person name="Arachchi H.M."/>
            <person name="Berlin A."/>
            <person name="Brown A."/>
            <person name="Chapman S.B."/>
            <person name="Chen Z."/>
            <person name="Dunbar C."/>
            <person name="Freedman E."/>
            <person name="Gearin G."/>
            <person name="Gellesch M."/>
            <person name="Goldberg J."/>
            <person name="Griggs A."/>
            <person name="Gujja S."/>
            <person name="Heiman D."/>
            <person name="Howarth C."/>
            <person name="Larson L."/>
            <person name="Lui A."/>
            <person name="MacDonald P.J.P."/>
            <person name="Mehta T."/>
            <person name="Montmayeur A."/>
            <person name="Murphy C."/>
            <person name="Neiman D."/>
            <person name="Pearson M."/>
            <person name="Priest M."/>
            <person name="Roberts A."/>
            <person name="Saif S."/>
            <person name="Shea T."/>
            <person name="Shenoy N."/>
            <person name="Sisk P."/>
            <person name="Stolte C."/>
            <person name="Sykes S."/>
            <person name="Yandava C."/>
            <person name="Wortman J."/>
            <person name="Nusbaum C."/>
            <person name="Birren B."/>
        </authorList>
    </citation>
    <scope>NUCLEOTIDE SEQUENCE</scope>
    <source>
        <strain>70-15</strain>
    </source>
</reference>
<dbReference type="InParanoid" id="G4MM21"/>
<feature type="region of interest" description="Disordered" evidence="2">
    <location>
        <begin position="296"/>
        <end position="424"/>
    </location>
</feature>
<dbReference type="EMBL" id="CM001231">
    <property type="protein sequence ID" value="EHA56906.1"/>
    <property type="molecule type" value="Genomic_DNA"/>
</dbReference>
<dbReference type="InterPro" id="IPR036875">
    <property type="entry name" value="Znf_CCHC_sf"/>
</dbReference>
<dbReference type="PROSITE" id="PS50158">
    <property type="entry name" value="ZF_CCHC"/>
    <property type="match status" value="1"/>
</dbReference>
<dbReference type="PANTHER" id="PTHR15503">
    <property type="entry name" value="LDOC1 RELATED"/>
    <property type="match status" value="1"/>
</dbReference>
<evidence type="ECO:0000313" key="4">
    <source>
        <dbReference type="EMBL" id="EHA56906.1"/>
    </source>
</evidence>
<dbReference type="GeneID" id="12984533"/>
<gene>
    <name evidence="4" type="ORF">MGG_16168</name>
</gene>
<evidence type="ECO:0000256" key="2">
    <source>
        <dbReference type="SAM" id="MobiDB-lite"/>
    </source>
</evidence>
<dbReference type="Proteomes" id="UP000009058">
    <property type="component" value="Chromosome 1"/>
</dbReference>
<dbReference type="VEuPathDB" id="FungiDB:MGG_16168"/>
<feature type="region of interest" description="Disordered" evidence="2">
    <location>
        <begin position="170"/>
        <end position="231"/>
    </location>
</feature>
<keyword evidence="5" id="KW-1185">Reference proteome</keyword>
<organism evidence="4 5">
    <name type="scientific">Pyricularia oryzae (strain 70-15 / ATCC MYA-4617 / FGSC 8958)</name>
    <name type="common">Rice blast fungus</name>
    <name type="synonym">Magnaporthe oryzae</name>
    <dbReference type="NCBI Taxonomy" id="242507"/>
    <lineage>
        <taxon>Eukaryota</taxon>
        <taxon>Fungi</taxon>
        <taxon>Dikarya</taxon>
        <taxon>Ascomycota</taxon>
        <taxon>Pezizomycotina</taxon>
        <taxon>Sordariomycetes</taxon>
        <taxon>Sordariomycetidae</taxon>
        <taxon>Magnaporthales</taxon>
        <taxon>Pyriculariaceae</taxon>
        <taxon>Pyricularia</taxon>
    </lineage>
</organism>
<protein>
    <recommendedName>
        <fullName evidence="3">CCHC-type domain-containing protein</fullName>
    </recommendedName>
</protein>
<dbReference type="SMART" id="SM00343">
    <property type="entry name" value="ZnF_C2HC"/>
    <property type="match status" value="1"/>
</dbReference>
<proteinExistence type="predicted"/>
<keyword evidence="1" id="KW-0479">Metal-binding</keyword>
<dbReference type="OrthoDB" id="4845918at2759"/>
<evidence type="ECO:0000256" key="1">
    <source>
        <dbReference type="PROSITE-ProRule" id="PRU00047"/>
    </source>
</evidence>